<proteinExistence type="predicted"/>
<keyword evidence="1" id="KW-0175">Coiled coil</keyword>
<dbReference type="Gene3D" id="1.10.287.1490">
    <property type="match status" value="1"/>
</dbReference>
<dbReference type="RefSeq" id="WP_289836388.1">
    <property type="nucleotide sequence ID" value="NZ_JAUEIQ010000014.1"/>
</dbReference>
<organism evidence="2 3">
    <name type="scientific">Collinsella ihumii</name>
    <dbReference type="NCBI Taxonomy" id="1720204"/>
    <lineage>
        <taxon>Bacteria</taxon>
        <taxon>Bacillati</taxon>
        <taxon>Actinomycetota</taxon>
        <taxon>Coriobacteriia</taxon>
        <taxon>Coriobacteriales</taxon>
        <taxon>Coriobacteriaceae</taxon>
        <taxon>Collinsella</taxon>
    </lineage>
</organism>
<reference evidence="2" key="2">
    <citation type="submission" date="2024-05" db="EMBL/GenBank/DDBJ databases">
        <title>Identification and characterization of horizontal gene transfer across gut microbiota members of farm animals based on homology search.</title>
        <authorList>
            <person name="Schwarzerova J."/>
            <person name="Nykrynova M."/>
            <person name="Jureckova K."/>
            <person name="Cejkova D."/>
            <person name="Rychlik I."/>
        </authorList>
    </citation>
    <scope>NUCLEOTIDE SEQUENCE</scope>
    <source>
        <strain evidence="2">176_SSukc20</strain>
    </source>
</reference>
<name>A0ABT7XHD1_9ACTN</name>
<accession>A0ABT7XHD1</accession>
<dbReference type="SUPFAM" id="SSF57997">
    <property type="entry name" value="Tropomyosin"/>
    <property type="match status" value="1"/>
</dbReference>
<dbReference type="Gene3D" id="1.20.120.20">
    <property type="entry name" value="Apolipoprotein"/>
    <property type="match status" value="1"/>
</dbReference>
<dbReference type="SUPFAM" id="SSF58113">
    <property type="entry name" value="Apolipoprotein A-I"/>
    <property type="match status" value="1"/>
</dbReference>
<gene>
    <name evidence="2" type="ORF">QVN30_10995</name>
</gene>
<evidence type="ECO:0000313" key="3">
    <source>
        <dbReference type="Proteomes" id="UP001168435"/>
    </source>
</evidence>
<reference evidence="2" key="1">
    <citation type="submission" date="2023-06" db="EMBL/GenBank/DDBJ databases">
        <authorList>
            <person name="Zeman M."/>
            <person name="Kubasova T."/>
            <person name="Jahodarova E."/>
            <person name="Nykrynova M."/>
            <person name="Rychlik I."/>
        </authorList>
    </citation>
    <scope>NUCLEOTIDE SEQUENCE</scope>
    <source>
        <strain evidence="2">176_SSukc20</strain>
    </source>
</reference>
<dbReference type="Proteomes" id="UP001168435">
    <property type="component" value="Unassembled WGS sequence"/>
</dbReference>
<evidence type="ECO:0000313" key="2">
    <source>
        <dbReference type="EMBL" id="MDN0064825.1"/>
    </source>
</evidence>
<feature type="coiled-coil region" evidence="1">
    <location>
        <begin position="51"/>
        <end position="127"/>
    </location>
</feature>
<evidence type="ECO:0008006" key="4">
    <source>
        <dbReference type="Google" id="ProtNLM"/>
    </source>
</evidence>
<dbReference type="EMBL" id="JAUEIQ010000014">
    <property type="protein sequence ID" value="MDN0064825.1"/>
    <property type="molecule type" value="Genomic_DNA"/>
</dbReference>
<sequence>MAVTYKGLVIKFGGDTTELQSALKKVQQASRDTQSDLRDINKALKFDPGNTELLEQKVKALNSAYGETEQKLDAYKQALAQLESKKQSGAQLTAQEERQYDSLKRAIMQCERQLDSYGTELAETERQAEGSKTALGKLGQTIEDNADKLSSAGSKISSAGTALSGGIIGAAGALTGLASSQEEAIQQSGQLETAWVSAGGTAEQASSAYSMFYRIIGESDTATEAAQNLARLTTNEQELSQWTNIAAGAYATFGDALPLENLAEAAQETAHTGTVTGGLADAINWSTASAEQWSAALSGHSSAQAAFNQAVADGETKEDAFNAALAACGDEQERSQLITETLTGLYGEAGKQYQETNKDLLASRDAQNEMNAAMQELGEAALPVQTAVTEIGTSLLNTLAPALETVTGWYKNLSPEQQTLVNNLALGAVAFGGVTTAIGKTMEAAEGVGGAFKTAGELWGGAKQVMGDTGFLTTIKNGFGTIVSKGGELGGMLTGTLSSGWTSFTGLIAAHPIALGVAAVAAAVAGLTWFFTQTETGKQMWSDFTSFIQTAWQGVCDFFSGAGDAFSSAWETVKAGAQGLVDDLGQKWESLKQGASDAWENVKSTASQKFEELKTNAGNLAQSALDTISDKWESLKSNTSQTFDNIQSTVKSDMDTAMKAGSSAAEALQAAMSGDWDRARSKTEEAYSAIRESIDSKLNAAEDVAVSIADRIGEKLGFPGLSDKVRSVFDSVRSFMENPIKSAWDYISGIPGKIVSAFGGMRISIPKPKLPHISVTGWTDILGIVKIPNFGISWYARGGYFDEPSIVGVGEAGGEFIAPEKQLQGFIEMSVNRAFSRFDATPSQPVNVAVTVHATVADGVDAYETGQQIGAGIASKLKQRGVPVAT</sequence>
<keyword evidence="3" id="KW-1185">Reference proteome</keyword>
<protein>
    <recommendedName>
        <fullName evidence="4">Phage tail tape measure protein</fullName>
    </recommendedName>
</protein>
<evidence type="ECO:0000256" key="1">
    <source>
        <dbReference type="SAM" id="Coils"/>
    </source>
</evidence>
<comment type="caution">
    <text evidence="2">The sequence shown here is derived from an EMBL/GenBank/DDBJ whole genome shotgun (WGS) entry which is preliminary data.</text>
</comment>